<dbReference type="InterPro" id="IPR031311">
    <property type="entry name" value="CHIT_BIND_RR_consensus"/>
</dbReference>
<dbReference type="GO" id="GO:0062129">
    <property type="term" value="C:chitin-based extracellular matrix"/>
    <property type="evidence" value="ECO:0007669"/>
    <property type="project" value="TreeGrafter"/>
</dbReference>
<reference evidence="5 6" key="1">
    <citation type="submission" date="2020-04" db="EMBL/GenBank/DDBJ databases">
        <authorList>
            <person name="Wallbank WR R."/>
            <person name="Pardo Diaz C."/>
            <person name="Kozak K."/>
            <person name="Martin S."/>
            <person name="Jiggins C."/>
            <person name="Moest M."/>
            <person name="Warren A I."/>
            <person name="Byers J.R.P. K."/>
            <person name="Montejo-Kovacevich G."/>
            <person name="Yen C E."/>
        </authorList>
    </citation>
    <scope>NUCLEOTIDE SEQUENCE [LARGE SCALE GENOMIC DNA]</scope>
</reference>
<comment type="caution">
    <text evidence="5">The sequence shown here is derived from an EMBL/GenBank/DDBJ whole genome shotgun (WGS) entry which is preliminary data.</text>
</comment>
<gene>
    <name evidence="5" type="ORF">APLA_LOCUS15058</name>
</gene>
<dbReference type="InterPro" id="IPR050468">
    <property type="entry name" value="Cuticle_Struct_Prot"/>
</dbReference>
<evidence type="ECO:0000313" key="5">
    <source>
        <dbReference type="EMBL" id="CAB3255828.1"/>
    </source>
</evidence>
<keyword evidence="2 4" id="KW-0732">Signal</keyword>
<dbReference type="AlphaFoldDB" id="A0A8S1B858"/>
<organism evidence="5 6">
    <name type="scientific">Arctia plantaginis</name>
    <name type="common">Wood tiger moth</name>
    <name type="synonym">Phalaena plantaginis</name>
    <dbReference type="NCBI Taxonomy" id="874455"/>
    <lineage>
        <taxon>Eukaryota</taxon>
        <taxon>Metazoa</taxon>
        <taxon>Ecdysozoa</taxon>
        <taxon>Arthropoda</taxon>
        <taxon>Hexapoda</taxon>
        <taxon>Insecta</taxon>
        <taxon>Pterygota</taxon>
        <taxon>Neoptera</taxon>
        <taxon>Endopterygota</taxon>
        <taxon>Lepidoptera</taxon>
        <taxon>Glossata</taxon>
        <taxon>Ditrysia</taxon>
        <taxon>Noctuoidea</taxon>
        <taxon>Erebidae</taxon>
        <taxon>Arctiinae</taxon>
        <taxon>Arctia</taxon>
    </lineage>
</organism>
<name>A0A8S1B858_ARCPL</name>
<protein>
    <submittedName>
        <fullName evidence="5">Uncharacterized protein</fullName>
    </submittedName>
</protein>
<evidence type="ECO:0000256" key="2">
    <source>
        <dbReference type="ARBA" id="ARBA00022729"/>
    </source>
</evidence>
<dbReference type="PRINTS" id="PR00947">
    <property type="entry name" value="CUTICLE"/>
</dbReference>
<dbReference type="PANTHER" id="PTHR10380:SF173">
    <property type="entry name" value="CUTICULAR PROTEIN 47EF, ISOFORM C-RELATED"/>
    <property type="match status" value="1"/>
</dbReference>
<evidence type="ECO:0000313" key="6">
    <source>
        <dbReference type="Proteomes" id="UP000494106"/>
    </source>
</evidence>
<feature type="signal peptide" evidence="4">
    <location>
        <begin position="1"/>
        <end position="15"/>
    </location>
</feature>
<dbReference type="InterPro" id="IPR000618">
    <property type="entry name" value="Insect_cuticle"/>
</dbReference>
<sequence length="243" mass="27855">MKLLTLLVCVTITKGDVLNNRYLPPKAHMNVRSNFYHTPNQISSAVSHQSVNAYFGTPITVLDTQFDRPQAARDRNAAILIQDQSRDGDTYSYVYKTGNGIYAEEKGIATNGVRAQGGYSYMGDDGRVYSVRYTADENGFVAQGDHLPTPPPIPKEILRALEQNARDEAAGIFDDGSYNEAKYSGSYQKQHYTNNMQPNNYHNNNRIHDVAVQKMYLPPRTRRNYQRDQYQRLKNMHRHMYMF</sequence>
<proteinExistence type="predicted"/>
<dbReference type="PROSITE" id="PS51155">
    <property type="entry name" value="CHIT_BIND_RR_2"/>
    <property type="match status" value="1"/>
</dbReference>
<evidence type="ECO:0000256" key="3">
    <source>
        <dbReference type="PROSITE-ProRule" id="PRU00497"/>
    </source>
</evidence>
<evidence type="ECO:0000256" key="4">
    <source>
        <dbReference type="SAM" id="SignalP"/>
    </source>
</evidence>
<accession>A0A8S1B858</accession>
<dbReference type="PROSITE" id="PS00233">
    <property type="entry name" value="CHIT_BIND_RR_1"/>
    <property type="match status" value="1"/>
</dbReference>
<keyword evidence="1 3" id="KW-0193">Cuticle</keyword>
<keyword evidence="6" id="KW-1185">Reference proteome</keyword>
<feature type="chain" id="PRO_5035718152" evidence="4">
    <location>
        <begin position="16"/>
        <end position="243"/>
    </location>
</feature>
<dbReference type="Pfam" id="PF00379">
    <property type="entry name" value="Chitin_bind_4"/>
    <property type="match status" value="1"/>
</dbReference>
<evidence type="ECO:0000256" key="1">
    <source>
        <dbReference type="ARBA" id="ARBA00022460"/>
    </source>
</evidence>
<dbReference type="GO" id="GO:0008010">
    <property type="term" value="F:structural constituent of chitin-based larval cuticle"/>
    <property type="evidence" value="ECO:0007669"/>
    <property type="project" value="TreeGrafter"/>
</dbReference>
<dbReference type="EMBL" id="CADEBC010000578">
    <property type="protein sequence ID" value="CAB3255828.1"/>
    <property type="molecule type" value="Genomic_DNA"/>
</dbReference>
<dbReference type="PANTHER" id="PTHR10380">
    <property type="entry name" value="CUTICLE PROTEIN"/>
    <property type="match status" value="1"/>
</dbReference>
<dbReference type="Proteomes" id="UP000494106">
    <property type="component" value="Unassembled WGS sequence"/>
</dbReference>
<dbReference type="OrthoDB" id="6923072at2759"/>